<organism evidence="2">
    <name type="scientific">Arundo donax</name>
    <name type="common">Giant reed</name>
    <name type="synonym">Donax arundinaceus</name>
    <dbReference type="NCBI Taxonomy" id="35708"/>
    <lineage>
        <taxon>Eukaryota</taxon>
        <taxon>Viridiplantae</taxon>
        <taxon>Streptophyta</taxon>
        <taxon>Embryophyta</taxon>
        <taxon>Tracheophyta</taxon>
        <taxon>Spermatophyta</taxon>
        <taxon>Magnoliopsida</taxon>
        <taxon>Liliopsida</taxon>
        <taxon>Poales</taxon>
        <taxon>Poaceae</taxon>
        <taxon>PACMAD clade</taxon>
        <taxon>Arundinoideae</taxon>
        <taxon>Arundineae</taxon>
        <taxon>Arundo</taxon>
    </lineage>
</organism>
<feature type="region of interest" description="Disordered" evidence="1">
    <location>
        <begin position="1"/>
        <end position="27"/>
    </location>
</feature>
<proteinExistence type="predicted"/>
<evidence type="ECO:0000256" key="1">
    <source>
        <dbReference type="SAM" id="MobiDB-lite"/>
    </source>
</evidence>
<reference evidence="2" key="1">
    <citation type="submission" date="2014-09" db="EMBL/GenBank/DDBJ databases">
        <authorList>
            <person name="Magalhaes I.L.F."/>
            <person name="Oliveira U."/>
            <person name="Santos F.R."/>
            <person name="Vidigal T.H.D.A."/>
            <person name="Brescovit A.D."/>
            <person name="Santos A.J."/>
        </authorList>
    </citation>
    <scope>NUCLEOTIDE SEQUENCE</scope>
    <source>
        <tissue evidence="2">Shoot tissue taken approximately 20 cm above the soil surface</tissue>
    </source>
</reference>
<name>A0A0A8ZT45_ARUDO</name>
<evidence type="ECO:0000313" key="2">
    <source>
        <dbReference type="EMBL" id="JAD39945.1"/>
    </source>
</evidence>
<dbReference type="EMBL" id="GBRH01257950">
    <property type="protein sequence ID" value="JAD39945.1"/>
    <property type="molecule type" value="Transcribed_RNA"/>
</dbReference>
<accession>A0A0A8ZT45</accession>
<feature type="compositionally biased region" description="Basic and acidic residues" evidence="1">
    <location>
        <begin position="18"/>
        <end position="27"/>
    </location>
</feature>
<reference evidence="2" key="2">
    <citation type="journal article" date="2015" name="Data Brief">
        <title>Shoot transcriptome of the giant reed, Arundo donax.</title>
        <authorList>
            <person name="Barrero R.A."/>
            <person name="Guerrero F.D."/>
            <person name="Moolhuijzen P."/>
            <person name="Goolsby J.A."/>
            <person name="Tidwell J."/>
            <person name="Bellgard S.E."/>
            <person name="Bellgard M.I."/>
        </authorList>
    </citation>
    <scope>NUCLEOTIDE SEQUENCE</scope>
    <source>
        <tissue evidence="2">Shoot tissue taken approximately 20 cm above the soil surface</tissue>
    </source>
</reference>
<protein>
    <submittedName>
        <fullName evidence="2">Uncharacterized protein</fullName>
    </submittedName>
</protein>
<dbReference type="AlphaFoldDB" id="A0A0A8ZT45"/>
<sequence>MTPYEHLPQITSQAATPDRSETCETIK</sequence>